<dbReference type="EMBL" id="VNFH01000015">
    <property type="protein sequence ID" value="TVU67375.1"/>
    <property type="molecule type" value="Genomic_DNA"/>
</dbReference>
<sequence>MKVVEVSAGARRDACLAMLCAEVHGREGGLDALVSYAGVRGVWFENESARLFALVDSGERIHSVALLVLDENARGLNLALWATPPVHRGHDHGIALMSQLSEHGRLQVRLTDSALVSVLRRTGINDWLEAEAEGDRPRELVGMNPAARVGSLAALDEPLRLDRERIKRTFKARPKDFETYKNAFVRDLEHFSRHV</sequence>
<accession>A0A558HE12</accession>
<reference evidence="1 2" key="1">
    <citation type="submission" date="2019-07" db="EMBL/GenBank/DDBJ databases">
        <title>Diversity of Bacteria from Kongsfjorden, Arctic.</title>
        <authorList>
            <person name="Yu Y."/>
        </authorList>
    </citation>
    <scope>NUCLEOTIDE SEQUENCE [LARGE SCALE GENOMIC DNA]</scope>
    <source>
        <strain evidence="1 2">SM1923</strain>
    </source>
</reference>
<gene>
    <name evidence="1" type="ORF">FQP86_17045</name>
</gene>
<evidence type="ECO:0000313" key="2">
    <source>
        <dbReference type="Proteomes" id="UP000319941"/>
    </source>
</evidence>
<protein>
    <recommendedName>
        <fullName evidence="3">GNAT family N-acetyltransferase</fullName>
    </recommendedName>
</protein>
<dbReference type="Proteomes" id="UP000319941">
    <property type="component" value="Unassembled WGS sequence"/>
</dbReference>
<dbReference type="RefSeq" id="WP_144728087.1">
    <property type="nucleotide sequence ID" value="NZ_CAWOWR010000052.1"/>
</dbReference>
<proteinExistence type="predicted"/>
<keyword evidence="2" id="KW-1185">Reference proteome</keyword>
<organism evidence="1 2">
    <name type="scientific">Cobetia crustatorum</name>
    <dbReference type="NCBI Taxonomy" id="553385"/>
    <lineage>
        <taxon>Bacteria</taxon>
        <taxon>Pseudomonadati</taxon>
        <taxon>Pseudomonadota</taxon>
        <taxon>Gammaproteobacteria</taxon>
        <taxon>Oceanospirillales</taxon>
        <taxon>Halomonadaceae</taxon>
        <taxon>Cobetia</taxon>
    </lineage>
</organism>
<dbReference type="OrthoDB" id="6181807at2"/>
<evidence type="ECO:0008006" key="3">
    <source>
        <dbReference type="Google" id="ProtNLM"/>
    </source>
</evidence>
<dbReference type="AlphaFoldDB" id="A0A558HE12"/>
<evidence type="ECO:0000313" key="1">
    <source>
        <dbReference type="EMBL" id="TVU67375.1"/>
    </source>
</evidence>
<name>A0A558HE12_9GAMM</name>
<comment type="caution">
    <text evidence="1">The sequence shown here is derived from an EMBL/GenBank/DDBJ whole genome shotgun (WGS) entry which is preliminary data.</text>
</comment>